<dbReference type="PROSITE" id="PS50011">
    <property type="entry name" value="PROTEIN_KINASE_DOM"/>
    <property type="match status" value="1"/>
</dbReference>
<dbReference type="PANTHER" id="PTHR44329">
    <property type="entry name" value="SERINE/THREONINE-PROTEIN KINASE TNNI3K-RELATED"/>
    <property type="match status" value="1"/>
</dbReference>
<dbReference type="GO" id="GO:0005524">
    <property type="term" value="F:ATP binding"/>
    <property type="evidence" value="ECO:0007669"/>
    <property type="project" value="InterPro"/>
</dbReference>
<dbReference type="PROSITE" id="PS00109">
    <property type="entry name" value="PROTEIN_KINASE_TYR"/>
    <property type="match status" value="1"/>
</dbReference>
<name>A0A8H8CF49_PSICU</name>
<evidence type="ECO:0000259" key="1">
    <source>
        <dbReference type="PROSITE" id="PS50011"/>
    </source>
</evidence>
<sequence>MLAELAAENARLKLQTTKLLDETTEPVQTTIVTPAQAASPSFTTLNRQAPIMPKKDVFRWAKLSDLGALQEEDSTDDLVSGDASDSDDSIADALEAMNKLLVLDGQDSPIEENGNGLSFPDSAESSFSASLLSGVTTEDLTGFVVKDSEYPAHGGGYADVYTGTLSKEGKKTKVAIKVIRAHTYTPSNQWKIEKRLRREIRLWSCLHHPNVVPLLGTTMSFGSHTSMVCPWMNEGSLHHYLTDRKSELNLRRRLQILSDVVEGLSYLHSQPVIHGDLTTGNILMDGGKAHLSDFGLSNVMAEARINSFLSSTVGGAPRWTAPELLHVGTDPIAPADMTKKCDIYSFGSVALQVISGRIPYEDIVSEVQVIMQLIKGINPPRPAEPLLSDAFWEFIVLCWSRDPFKRPEIDQVREKLQLLRYSCTEETLASNIVDCDKQPEQETNDNE</sequence>
<dbReference type="InterPro" id="IPR051681">
    <property type="entry name" value="Ser/Thr_Kinases-Pseudokinases"/>
</dbReference>
<dbReference type="AlphaFoldDB" id="A0A8H8CF49"/>
<gene>
    <name evidence="2" type="ORF">JR316_011100</name>
</gene>
<dbReference type="InterPro" id="IPR001245">
    <property type="entry name" value="Ser-Thr/Tyr_kinase_cat_dom"/>
</dbReference>
<proteinExistence type="predicted"/>
<dbReference type="SUPFAM" id="SSF56112">
    <property type="entry name" value="Protein kinase-like (PK-like)"/>
    <property type="match status" value="1"/>
</dbReference>
<organism evidence="2">
    <name type="scientific">Psilocybe cubensis</name>
    <name type="common">Psychedelic mushroom</name>
    <name type="synonym">Stropharia cubensis</name>
    <dbReference type="NCBI Taxonomy" id="181762"/>
    <lineage>
        <taxon>Eukaryota</taxon>
        <taxon>Fungi</taxon>
        <taxon>Dikarya</taxon>
        <taxon>Basidiomycota</taxon>
        <taxon>Agaricomycotina</taxon>
        <taxon>Agaricomycetes</taxon>
        <taxon>Agaricomycetidae</taxon>
        <taxon>Agaricales</taxon>
        <taxon>Agaricineae</taxon>
        <taxon>Strophariaceae</taxon>
        <taxon>Psilocybe</taxon>
    </lineage>
</organism>
<protein>
    <recommendedName>
        <fullName evidence="1">Protein kinase domain-containing protein</fullName>
    </recommendedName>
</protein>
<dbReference type="EMBL" id="JAFIQS010000013">
    <property type="protein sequence ID" value="KAG5163907.1"/>
    <property type="molecule type" value="Genomic_DNA"/>
</dbReference>
<dbReference type="InterPro" id="IPR000719">
    <property type="entry name" value="Prot_kinase_dom"/>
</dbReference>
<dbReference type="GO" id="GO:0004674">
    <property type="term" value="F:protein serine/threonine kinase activity"/>
    <property type="evidence" value="ECO:0007669"/>
    <property type="project" value="TreeGrafter"/>
</dbReference>
<dbReference type="InterPro" id="IPR008266">
    <property type="entry name" value="Tyr_kinase_AS"/>
</dbReference>
<dbReference type="InterPro" id="IPR011009">
    <property type="entry name" value="Kinase-like_dom_sf"/>
</dbReference>
<feature type="domain" description="Protein kinase" evidence="1">
    <location>
        <begin position="146"/>
        <end position="419"/>
    </location>
</feature>
<dbReference type="Pfam" id="PF07714">
    <property type="entry name" value="PK_Tyr_Ser-Thr"/>
    <property type="match status" value="1"/>
</dbReference>
<comment type="caution">
    <text evidence="2">The sequence shown here is derived from an EMBL/GenBank/DDBJ whole genome shotgun (WGS) entry which is preliminary data.</text>
</comment>
<reference evidence="2" key="1">
    <citation type="submission" date="2021-02" db="EMBL/GenBank/DDBJ databases">
        <title>Psilocybe cubensis genome.</title>
        <authorList>
            <person name="Mckernan K.J."/>
            <person name="Crawford S."/>
            <person name="Trippe A."/>
            <person name="Kane L.T."/>
            <person name="Mclaughlin S."/>
        </authorList>
    </citation>
    <scope>NUCLEOTIDE SEQUENCE [LARGE SCALE GENOMIC DNA]</scope>
    <source>
        <strain evidence="2">MGC-MH-2018</strain>
    </source>
</reference>
<accession>A0A8H8CF49</accession>
<evidence type="ECO:0000313" key="2">
    <source>
        <dbReference type="EMBL" id="KAG5163907.1"/>
    </source>
</evidence>
<dbReference type="Gene3D" id="1.10.510.10">
    <property type="entry name" value="Transferase(Phosphotransferase) domain 1"/>
    <property type="match status" value="1"/>
</dbReference>